<keyword evidence="2" id="KW-0479">Metal-binding</keyword>
<sequence>MPTFSRTLLLAGLLATAATATASPVANPFELPKCQIPPGIIITQCRKPGVMALGYDDGPYTMTLELVDMLDAAGAKATFFWTGTLYGCIYDHVDAIKKAYASGHQVASHTWTHPITLDQMSKAELTEEMEKLENAFANILGIRTNYMRPPYLMTGGEVMPTMGELGYKVITLDLDSGDWDGVTTAAESARRFEEAGTSGRGHIPLVHETYESTVRELTPWIIEWAAQNNLELVTIADCLDDPSGPYVTVNATGDGQMTC</sequence>
<evidence type="ECO:0000256" key="2">
    <source>
        <dbReference type="ARBA" id="ARBA00022723"/>
    </source>
</evidence>
<evidence type="ECO:0000256" key="7">
    <source>
        <dbReference type="SAM" id="Coils"/>
    </source>
</evidence>
<keyword evidence="5" id="KW-0119">Carbohydrate metabolism</keyword>
<dbReference type="GO" id="GO:0005975">
    <property type="term" value="P:carbohydrate metabolic process"/>
    <property type="evidence" value="ECO:0007669"/>
    <property type="project" value="InterPro"/>
</dbReference>
<evidence type="ECO:0000313" key="11">
    <source>
        <dbReference type="Proteomes" id="UP000272025"/>
    </source>
</evidence>
<evidence type="ECO:0000256" key="6">
    <source>
        <dbReference type="ARBA" id="ARBA00023285"/>
    </source>
</evidence>
<dbReference type="InterPro" id="IPR011330">
    <property type="entry name" value="Glyco_hydro/deAcase_b/a-brl"/>
</dbReference>
<dbReference type="PROSITE" id="PS51677">
    <property type="entry name" value="NODB"/>
    <property type="match status" value="1"/>
</dbReference>
<dbReference type="RefSeq" id="XP_028466206.1">
    <property type="nucleotide sequence ID" value="XM_028611844.1"/>
</dbReference>
<dbReference type="SUPFAM" id="SSF88713">
    <property type="entry name" value="Glycoside hydrolase/deacetylase"/>
    <property type="match status" value="1"/>
</dbReference>
<evidence type="ECO:0000256" key="4">
    <source>
        <dbReference type="ARBA" id="ARBA00022801"/>
    </source>
</evidence>
<dbReference type="AlphaFoldDB" id="A0A3N2PV85"/>
<dbReference type="EMBL" id="ML119055">
    <property type="protein sequence ID" value="ROT38400.1"/>
    <property type="molecule type" value="Genomic_DNA"/>
</dbReference>
<dbReference type="GO" id="GO:0046872">
    <property type="term" value="F:metal ion binding"/>
    <property type="evidence" value="ECO:0007669"/>
    <property type="project" value="UniProtKB-KW"/>
</dbReference>
<keyword evidence="7" id="KW-0175">Coiled coil</keyword>
<evidence type="ECO:0000256" key="3">
    <source>
        <dbReference type="ARBA" id="ARBA00022729"/>
    </source>
</evidence>
<keyword evidence="3 8" id="KW-0732">Signal</keyword>
<protein>
    <submittedName>
        <fullName evidence="10">Chitin deacetylase</fullName>
    </submittedName>
</protein>
<dbReference type="PANTHER" id="PTHR46471:SF9">
    <property type="entry name" value="CHITIN DEACETYLASE"/>
    <property type="match status" value="1"/>
</dbReference>
<feature type="chain" id="PRO_5018162609" evidence="8">
    <location>
        <begin position="23"/>
        <end position="259"/>
    </location>
</feature>
<evidence type="ECO:0000256" key="8">
    <source>
        <dbReference type="SAM" id="SignalP"/>
    </source>
</evidence>
<organism evidence="10 11">
    <name type="scientific">Sodiomyces alkalinus (strain CBS 110278 / VKM F-3762 / F11)</name>
    <name type="common">Alkaliphilic filamentous fungus</name>
    <dbReference type="NCBI Taxonomy" id="1314773"/>
    <lineage>
        <taxon>Eukaryota</taxon>
        <taxon>Fungi</taxon>
        <taxon>Dikarya</taxon>
        <taxon>Ascomycota</taxon>
        <taxon>Pezizomycotina</taxon>
        <taxon>Sordariomycetes</taxon>
        <taxon>Hypocreomycetidae</taxon>
        <taxon>Glomerellales</taxon>
        <taxon>Plectosphaerellaceae</taxon>
        <taxon>Sodiomyces</taxon>
    </lineage>
</organism>
<evidence type="ECO:0000313" key="10">
    <source>
        <dbReference type="EMBL" id="ROT38400.1"/>
    </source>
</evidence>
<proteinExistence type="predicted"/>
<keyword evidence="4" id="KW-0378">Hydrolase</keyword>
<keyword evidence="6" id="KW-0170">Cobalt</keyword>
<dbReference type="PANTHER" id="PTHR46471">
    <property type="entry name" value="CHITIN DEACETYLASE"/>
    <property type="match status" value="1"/>
</dbReference>
<evidence type="ECO:0000259" key="9">
    <source>
        <dbReference type="PROSITE" id="PS51677"/>
    </source>
</evidence>
<dbReference type="InterPro" id="IPR002509">
    <property type="entry name" value="NODB_dom"/>
</dbReference>
<dbReference type="GeneID" id="39580322"/>
<evidence type="ECO:0000256" key="5">
    <source>
        <dbReference type="ARBA" id="ARBA00023277"/>
    </source>
</evidence>
<gene>
    <name evidence="10" type="ORF">SODALDRAFT_332972</name>
</gene>
<dbReference type="Proteomes" id="UP000272025">
    <property type="component" value="Unassembled WGS sequence"/>
</dbReference>
<dbReference type="GO" id="GO:0016810">
    <property type="term" value="F:hydrolase activity, acting on carbon-nitrogen (but not peptide) bonds"/>
    <property type="evidence" value="ECO:0007669"/>
    <property type="project" value="InterPro"/>
</dbReference>
<comment type="cofactor">
    <cofactor evidence="1">
        <name>Co(2+)</name>
        <dbReference type="ChEBI" id="CHEBI:48828"/>
    </cofactor>
</comment>
<feature type="signal peptide" evidence="8">
    <location>
        <begin position="1"/>
        <end position="22"/>
    </location>
</feature>
<dbReference type="OrthoDB" id="2125469at2759"/>
<dbReference type="STRING" id="1314773.A0A3N2PV85"/>
<accession>A0A3N2PV85</accession>
<name>A0A3N2PV85_SODAK</name>
<dbReference type="Pfam" id="PF01522">
    <property type="entry name" value="Polysacc_deac_1"/>
    <property type="match status" value="1"/>
</dbReference>
<reference evidence="10 11" key="1">
    <citation type="journal article" date="2018" name="Mol. Ecol.">
        <title>The obligate alkalophilic soda-lake fungus Sodiomyces alkalinus has shifted to a protein diet.</title>
        <authorList>
            <person name="Grum-Grzhimaylo A.A."/>
            <person name="Falkoski D.L."/>
            <person name="van den Heuvel J."/>
            <person name="Valero-Jimenez C.A."/>
            <person name="Min B."/>
            <person name="Choi I.G."/>
            <person name="Lipzen A."/>
            <person name="Daum C.G."/>
            <person name="Aanen D.K."/>
            <person name="Tsang A."/>
            <person name="Henrissat B."/>
            <person name="Bilanenko E.N."/>
            <person name="de Vries R.P."/>
            <person name="van Kan J.A.L."/>
            <person name="Grigoriev I.V."/>
            <person name="Debets A.J.M."/>
        </authorList>
    </citation>
    <scope>NUCLEOTIDE SEQUENCE [LARGE SCALE GENOMIC DNA]</scope>
    <source>
        <strain evidence="10 11">F11</strain>
    </source>
</reference>
<dbReference type="Gene3D" id="3.20.20.370">
    <property type="entry name" value="Glycoside hydrolase/deacetylase"/>
    <property type="match status" value="1"/>
</dbReference>
<evidence type="ECO:0000256" key="1">
    <source>
        <dbReference type="ARBA" id="ARBA00001941"/>
    </source>
</evidence>
<dbReference type="CDD" id="cd10951">
    <property type="entry name" value="CE4_ClCDA_like"/>
    <property type="match status" value="1"/>
</dbReference>
<feature type="coiled-coil region" evidence="7">
    <location>
        <begin position="115"/>
        <end position="142"/>
    </location>
</feature>
<dbReference type="SMR" id="A0A3N2PV85"/>
<keyword evidence="11" id="KW-1185">Reference proteome</keyword>
<feature type="domain" description="NodB homology" evidence="9">
    <location>
        <begin position="49"/>
        <end position="233"/>
    </location>
</feature>